<evidence type="ECO:0000256" key="1">
    <source>
        <dbReference type="ARBA" id="ARBA00004225"/>
    </source>
</evidence>
<dbReference type="RefSeq" id="XP_041428152.1">
    <property type="nucleotide sequence ID" value="XM_041572218.1"/>
</dbReference>
<dbReference type="GO" id="GO:0015227">
    <property type="term" value="F:O-acyl-L-carnitine transmembrane transporter activity"/>
    <property type="evidence" value="ECO:0007669"/>
    <property type="project" value="TreeGrafter"/>
</dbReference>
<evidence type="ECO:0000313" key="13">
    <source>
        <dbReference type="RefSeq" id="XP_041428152.1"/>
    </source>
</evidence>
<accession>A0A8J1LF44</accession>
<gene>
    <name evidence="13" type="primary">LOC121396844</name>
</gene>
<dbReference type="GO" id="GO:0031966">
    <property type="term" value="C:mitochondrial membrane"/>
    <property type="evidence" value="ECO:0007669"/>
    <property type="project" value="UniProtKB-SubCell"/>
</dbReference>
<dbReference type="GeneID" id="121396844"/>
<organism evidence="12 13">
    <name type="scientific">Xenopus laevis</name>
    <name type="common">African clawed frog</name>
    <dbReference type="NCBI Taxonomy" id="8355"/>
    <lineage>
        <taxon>Eukaryota</taxon>
        <taxon>Metazoa</taxon>
        <taxon>Chordata</taxon>
        <taxon>Craniata</taxon>
        <taxon>Vertebrata</taxon>
        <taxon>Euteleostomi</taxon>
        <taxon>Amphibia</taxon>
        <taxon>Batrachia</taxon>
        <taxon>Anura</taxon>
        <taxon>Pipoidea</taxon>
        <taxon>Pipidae</taxon>
        <taxon>Xenopodinae</taxon>
        <taxon>Xenopus</taxon>
        <taxon>Xenopus</taxon>
    </lineage>
</organism>
<keyword evidence="4 9" id="KW-0812">Transmembrane</keyword>
<comment type="similarity">
    <text evidence="2 10">Belongs to the mitochondrial carrier (TC 2.A.29) family.</text>
</comment>
<dbReference type="SUPFAM" id="SSF103506">
    <property type="entry name" value="Mitochondrial carrier"/>
    <property type="match status" value="1"/>
</dbReference>
<dbReference type="Pfam" id="PF00153">
    <property type="entry name" value="Mito_carr"/>
    <property type="match status" value="2"/>
</dbReference>
<feature type="transmembrane region" description="Helical" evidence="11">
    <location>
        <begin position="77"/>
        <end position="95"/>
    </location>
</feature>
<keyword evidence="3 10" id="KW-0813">Transport</keyword>
<keyword evidence="7" id="KW-0496">Mitochondrion</keyword>
<dbReference type="PANTHER" id="PTHR45624:SF23">
    <property type="entry name" value="MITOCHONDRIAL CARNITINE_ACYLCARNITINE CARRIER PROTEIN ISOFORM X1"/>
    <property type="match status" value="1"/>
</dbReference>
<keyword evidence="5" id="KW-0677">Repeat</keyword>
<keyword evidence="12" id="KW-1185">Reference proteome</keyword>
<evidence type="ECO:0000256" key="9">
    <source>
        <dbReference type="PROSITE-ProRule" id="PRU00282"/>
    </source>
</evidence>
<evidence type="ECO:0000256" key="11">
    <source>
        <dbReference type="SAM" id="Phobius"/>
    </source>
</evidence>
<evidence type="ECO:0000256" key="2">
    <source>
        <dbReference type="ARBA" id="ARBA00006375"/>
    </source>
</evidence>
<proteinExistence type="inferred from homology"/>
<name>A0A8J1LF44_XENLA</name>
<reference evidence="13" key="1">
    <citation type="submission" date="2025-08" db="UniProtKB">
        <authorList>
            <consortium name="RefSeq"/>
        </authorList>
    </citation>
    <scope>IDENTIFICATION</scope>
    <source>
        <strain evidence="13">J_2021</strain>
        <tissue evidence="13">Erythrocytes</tissue>
    </source>
</reference>
<dbReference type="GO" id="GO:1902603">
    <property type="term" value="P:carnitine transmembrane transport"/>
    <property type="evidence" value="ECO:0007669"/>
    <property type="project" value="TreeGrafter"/>
</dbReference>
<dbReference type="PANTHER" id="PTHR45624">
    <property type="entry name" value="MITOCHONDRIAL BASIC AMINO ACIDS TRANSPORTER-RELATED"/>
    <property type="match status" value="1"/>
</dbReference>
<evidence type="ECO:0000256" key="10">
    <source>
        <dbReference type="RuleBase" id="RU000488"/>
    </source>
</evidence>
<dbReference type="InterPro" id="IPR050567">
    <property type="entry name" value="Mitochondrial_Carrier"/>
</dbReference>
<dbReference type="KEGG" id="xla:121396844"/>
<dbReference type="InterPro" id="IPR023395">
    <property type="entry name" value="MCP_dom_sf"/>
</dbReference>
<dbReference type="Gene3D" id="1.50.40.10">
    <property type="entry name" value="Mitochondrial carrier domain"/>
    <property type="match status" value="1"/>
</dbReference>
<keyword evidence="6 11" id="KW-1133">Transmembrane helix</keyword>
<dbReference type="PROSITE" id="PS50920">
    <property type="entry name" value="SOLCAR"/>
    <property type="match status" value="1"/>
</dbReference>
<evidence type="ECO:0000256" key="7">
    <source>
        <dbReference type="ARBA" id="ARBA00023128"/>
    </source>
</evidence>
<dbReference type="AlphaFoldDB" id="A0A8J1LF44"/>
<evidence type="ECO:0000256" key="8">
    <source>
        <dbReference type="ARBA" id="ARBA00023136"/>
    </source>
</evidence>
<feature type="transmembrane region" description="Helical" evidence="11">
    <location>
        <begin position="115"/>
        <end position="131"/>
    </location>
</feature>
<dbReference type="GO" id="GO:0006839">
    <property type="term" value="P:mitochondrial transport"/>
    <property type="evidence" value="ECO:0007669"/>
    <property type="project" value="TreeGrafter"/>
</dbReference>
<evidence type="ECO:0000256" key="6">
    <source>
        <dbReference type="ARBA" id="ARBA00022989"/>
    </source>
</evidence>
<evidence type="ECO:0000256" key="5">
    <source>
        <dbReference type="ARBA" id="ARBA00022737"/>
    </source>
</evidence>
<dbReference type="OrthoDB" id="14252at2759"/>
<dbReference type="InterPro" id="IPR018108">
    <property type="entry name" value="MCP_transmembrane"/>
</dbReference>
<evidence type="ECO:0000256" key="3">
    <source>
        <dbReference type="ARBA" id="ARBA00022448"/>
    </source>
</evidence>
<sequence>MATDRKTHTVPPVKNVIAGGVGGMCLILAGQPLDTIKVNLQTQLSPALGKRPLYNSTLHCFSKIVAQEGIRGLYKGMGAPLAVITPIMSITFLAFGLGKNLQQPGPDGSLRPPQVFIAGMLAGLSSTILMAPGERIKCLLQVTSHQHIHI</sequence>
<protein>
    <submittedName>
        <fullName evidence="13">Mitochondrial carnitine/acylcarnitine carrier protein-like</fullName>
    </submittedName>
</protein>
<keyword evidence="8 9" id="KW-0472">Membrane</keyword>
<dbReference type="Proteomes" id="UP000186698">
    <property type="component" value="Chromosome 8L"/>
</dbReference>
<evidence type="ECO:0000256" key="4">
    <source>
        <dbReference type="ARBA" id="ARBA00022692"/>
    </source>
</evidence>
<feature type="repeat" description="Solcar" evidence="9">
    <location>
        <begin position="10"/>
        <end position="101"/>
    </location>
</feature>
<comment type="subcellular location">
    <subcellularLocation>
        <location evidence="1">Mitochondrion membrane</location>
        <topology evidence="1">Multi-pass membrane protein</topology>
    </subcellularLocation>
</comment>
<evidence type="ECO:0000313" key="12">
    <source>
        <dbReference type="Proteomes" id="UP000186698"/>
    </source>
</evidence>